<proteinExistence type="predicted"/>
<accession>A0A9P6JYT0</accession>
<keyword evidence="2" id="KW-1133">Transmembrane helix</keyword>
<organism evidence="3 4">
    <name type="scientific">Mortierella hygrophila</name>
    <dbReference type="NCBI Taxonomy" id="979708"/>
    <lineage>
        <taxon>Eukaryota</taxon>
        <taxon>Fungi</taxon>
        <taxon>Fungi incertae sedis</taxon>
        <taxon>Mucoromycota</taxon>
        <taxon>Mortierellomycotina</taxon>
        <taxon>Mortierellomycetes</taxon>
        <taxon>Mortierellales</taxon>
        <taxon>Mortierellaceae</taxon>
        <taxon>Mortierella</taxon>
    </lineage>
</organism>
<evidence type="ECO:0000313" key="3">
    <source>
        <dbReference type="EMBL" id="KAF9538221.1"/>
    </source>
</evidence>
<keyword evidence="2" id="KW-0812">Transmembrane</keyword>
<protein>
    <submittedName>
        <fullName evidence="3">Uncharacterized protein</fullName>
    </submittedName>
</protein>
<evidence type="ECO:0000256" key="1">
    <source>
        <dbReference type="SAM" id="MobiDB-lite"/>
    </source>
</evidence>
<evidence type="ECO:0000313" key="4">
    <source>
        <dbReference type="Proteomes" id="UP000723463"/>
    </source>
</evidence>
<feature type="compositionally biased region" description="Low complexity" evidence="1">
    <location>
        <begin position="455"/>
        <end position="464"/>
    </location>
</feature>
<keyword evidence="2" id="KW-0472">Membrane</keyword>
<reference evidence="3" key="1">
    <citation type="journal article" date="2020" name="Fungal Divers.">
        <title>Resolving the Mortierellaceae phylogeny through synthesis of multi-gene phylogenetics and phylogenomics.</title>
        <authorList>
            <person name="Vandepol N."/>
            <person name="Liber J."/>
            <person name="Desiro A."/>
            <person name="Na H."/>
            <person name="Kennedy M."/>
            <person name="Barry K."/>
            <person name="Grigoriev I.V."/>
            <person name="Miller A.N."/>
            <person name="O'Donnell K."/>
            <person name="Stajich J.E."/>
            <person name="Bonito G."/>
        </authorList>
    </citation>
    <scope>NUCLEOTIDE SEQUENCE</scope>
    <source>
        <strain evidence="3">NRRL 2591</strain>
    </source>
</reference>
<dbReference type="EMBL" id="JAAAXW010000323">
    <property type="protein sequence ID" value="KAF9538221.1"/>
    <property type="molecule type" value="Genomic_DNA"/>
</dbReference>
<gene>
    <name evidence="3" type="ORF">EC957_007076</name>
</gene>
<name>A0A9P6JYT0_9FUNG</name>
<keyword evidence="4" id="KW-1185">Reference proteome</keyword>
<feature type="region of interest" description="Disordered" evidence="1">
    <location>
        <begin position="454"/>
        <end position="480"/>
    </location>
</feature>
<dbReference type="Proteomes" id="UP000723463">
    <property type="component" value="Unassembled WGS sequence"/>
</dbReference>
<comment type="caution">
    <text evidence="3">The sequence shown here is derived from an EMBL/GenBank/DDBJ whole genome shotgun (WGS) entry which is preliminary data.</text>
</comment>
<feature type="transmembrane region" description="Helical" evidence="2">
    <location>
        <begin position="427"/>
        <end position="443"/>
    </location>
</feature>
<feature type="region of interest" description="Disordered" evidence="1">
    <location>
        <begin position="501"/>
        <end position="551"/>
    </location>
</feature>
<evidence type="ECO:0000256" key="2">
    <source>
        <dbReference type="SAM" id="Phobius"/>
    </source>
</evidence>
<sequence>MSTFNSPLSLDCIASDPTSTTLYGITSGWSYTGKNVKSFLLVKSSPNPDHVSLGMWSMVSEEKSIPYSYWAPSFRSIDCSVSSKGVFTAFFNNGQLLTPGIVSTPVGVRYDPETQKWTSIKTSPLYGWATDDWTHTSFYINHGRVESLVHLLTDADSTIIRFGVLNEAKNVLQLASVWKQNWYTGEYESGGSMLDAKRQDRAGYTEPYINLGAFGKPHNSLQKKMIYANGRLYMMYYNYPENVTIDSIPFTDPAAFPSPNRQTFKGPDNFKPKYFFAGTRGNTTFLGGLGNYNETKLVGEYSSFTVDLLDGIPQTPVVYTSPFYNHTTNEYSSNRTTGTVSIHENFVTVGGQLPGQNPFVVGLASEGIYEFSIVGANGTTTLGLVQTIVHGSFSGLPHSAKNLVDYIRQRNYDEANAKAKLTGSEKFGIVVACFFVSLILVVYNKRRKAKKRAVAEAQQQQRQDQNMELSARRSTMGAAVPPTTTNLAMIAYEERIANQYFTSDPPPEFATSVDHSHSTPPSYARDDSQIPEYSQHPRPNIVTSLGGGAQS</sequence>
<dbReference type="AlphaFoldDB" id="A0A9P6JYT0"/>